<feature type="region of interest" description="Disordered" evidence="5">
    <location>
        <begin position="131"/>
        <end position="160"/>
    </location>
</feature>
<comment type="caution">
    <text evidence="7">The sequence shown here is derived from an EMBL/GenBank/DDBJ whole genome shotgun (WGS) entry which is preliminary data.</text>
</comment>
<dbReference type="PANTHER" id="PTHR31413:SF46">
    <property type="entry name" value="NINJA-FAMILY PROTEIN AFP1"/>
    <property type="match status" value="1"/>
</dbReference>
<evidence type="ECO:0000256" key="2">
    <source>
        <dbReference type="ARBA" id="ARBA00006081"/>
    </source>
</evidence>
<comment type="function">
    <text evidence="4">Acts as a negative regulator of abscisic acid (ABA) response.</text>
</comment>
<organism evidence="7 8">
    <name type="scientific">Rehmannia glutinosa</name>
    <name type="common">Chinese foxglove</name>
    <dbReference type="NCBI Taxonomy" id="99300"/>
    <lineage>
        <taxon>Eukaryota</taxon>
        <taxon>Viridiplantae</taxon>
        <taxon>Streptophyta</taxon>
        <taxon>Embryophyta</taxon>
        <taxon>Tracheophyta</taxon>
        <taxon>Spermatophyta</taxon>
        <taxon>Magnoliopsida</taxon>
        <taxon>eudicotyledons</taxon>
        <taxon>Gunneridae</taxon>
        <taxon>Pentapetalae</taxon>
        <taxon>asterids</taxon>
        <taxon>lamiids</taxon>
        <taxon>Lamiales</taxon>
        <taxon>Orobanchaceae</taxon>
        <taxon>Rehmannieae</taxon>
        <taxon>Rehmannia</taxon>
    </lineage>
</organism>
<keyword evidence="3 4" id="KW-0539">Nucleus</keyword>
<gene>
    <name evidence="7" type="ORF">DH2020_032366</name>
</gene>
<dbReference type="Pfam" id="PF16136">
    <property type="entry name" value="NLS_NINJA_AFP"/>
    <property type="match status" value="1"/>
</dbReference>
<evidence type="ECO:0000256" key="3">
    <source>
        <dbReference type="ARBA" id="ARBA00023242"/>
    </source>
</evidence>
<dbReference type="InterPro" id="IPR012463">
    <property type="entry name" value="Ninja_motif"/>
</dbReference>
<dbReference type="Pfam" id="PF07897">
    <property type="entry name" value="EAR"/>
    <property type="match status" value="1"/>
</dbReference>
<sequence length="326" mass="36036">MGDGENSKKIARTIEMENLTLDISSNRSSRDLLQRFMGTANEYGAEKEDEEEEEIELNLGLSLGGRFGVDKNTKKLVRSSSIASCLPIVRDDSDVGPQAPVAYTGLVRTSSLPVETEEEWRKRKELQTLRRMEAKRRRSEKQRNLKSEKEGSGSGSLSLEEKKEIEVNLRERLDREKSLSAVKRTNSSVGSQIGLSTWAAANQAIVRSGIDLAMAKGKGSYVGSSGGGMQGSIESKGGSSSSVSDLESKPLQGSSGELSPASIQSLQEAGNQDTALLQQNRENKLAKPQHQTRRVRLRSPMFQEPAKRNRQTHWKTCLVFSQRRRP</sequence>
<comment type="similarity">
    <text evidence="2 4">Belongs to the Ninja family.</text>
</comment>
<evidence type="ECO:0000313" key="7">
    <source>
        <dbReference type="EMBL" id="KAK6133905.1"/>
    </source>
</evidence>
<name>A0ABR0VHQ1_REHGL</name>
<comment type="subcellular location">
    <subcellularLocation>
        <location evidence="1 4">Nucleus</location>
    </subcellularLocation>
</comment>
<dbReference type="PANTHER" id="PTHR31413">
    <property type="entry name" value="AFP HOMOLOG 2"/>
    <property type="match status" value="1"/>
</dbReference>
<keyword evidence="8" id="KW-1185">Reference proteome</keyword>
<accession>A0ABR0VHQ1</accession>
<feature type="domain" description="Ethylene-responsive binding factor-associated repression" evidence="6">
    <location>
        <begin position="50"/>
        <end position="84"/>
    </location>
</feature>
<dbReference type="InterPro" id="IPR032310">
    <property type="entry name" value="NLS_NINJA_AFP-like"/>
</dbReference>
<feature type="compositionally biased region" description="Low complexity" evidence="5">
    <location>
        <begin position="231"/>
        <end position="244"/>
    </location>
</feature>
<dbReference type="Proteomes" id="UP001318860">
    <property type="component" value="Unassembled WGS sequence"/>
</dbReference>
<dbReference type="EMBL" id="JABTTQ020001200">
    <property type="protein sequence ID" value="KAK6133905.1"/>
    <property type="molecule type" value="Genomic_DNA"/>
</dbReference>
<protein>
    <recommendedName>
        <fullName evidence="4">Ninja-family protein</fullName>
    </recommendedName>
    <alternativeName>
        <fullName evidence="4">ABI-binding protein</fullName>
    </alternativeName>
</protein>
<feature type="region of interest" description="Disordered" evidence="5">
    <location>
        <begin position="218"/>
        <end position="326"/>
    </location>
</feature>
<evidence type="ECO:0000256" key="5">
    <source>
        <dbReference type="SAM" id="MobiDB-lite"/>
    </source>
</evidence>
<reference evidence="7 8" key="1">
    <citation type="journal article" date="2021" name="Comput. Struct. Biotechnol. J.">
        <title>De novo genome assembly of the potent medicinal plant Rehmannia glutinosa using nanopore technology.</title>
        <authorList>
            <person name="Ma L."/>
            <person name="Dong C."/>
            <person name="Song C."/>
            <person name="Wang X."/>
            <person name="Zheng X."/>
            <person name="Niu Y."/>
            <person name="Chen S."/>
            <person name="Feng W."/>
        </authorList>
    </citation>
    <scope>NUCLEOTIDE SEQUENCE [LARGE SCALE GENOMIC DNA]</scope>
    <source>
        <strain evidence="7">DH-2019</strain>
    </source>
</reference>
<feature type="compositionally biased region" description="Basic and acidic residues" evidence="5">
    <location>
        <begin position="141"/>
        <end position="151"/>
    </location>
</feature>
<evidence type="ECO:0000256" key="4">
    <source>
        <dbReference type="RuleBase" id="RU369029"/>
    </source>
</evidence>
<evidence type="ECO:0000256" key="1">
    <source>
        <dbReference type="ARBA" id="ARBA00004123"/>
    </source>
</evidence>
<evidence type="ECO:0000259" key="6">
    <source>
        <dbReference type="Pfam" id="PF07897"/>
    </source>
</evidence>
<proteinExistence type="inferred from homology"/>
<dbReference type="InterPro" id="IPR031307">
    <property type="entry name" value="Ninja_fam"/>
</dbReference>
<evidence type="ECO:0000313" key="8">
    <source>
        <dbReference type="Proteomes" id="UP001318860"/>
    </source>
</evidence>
<feature type="compositionally biased region" description="Polar residues" evidence="5">
    <location>
        <begin position="251"/>
        <end position="280"/>
    </location>
</feature>